<accession>A0A239H161</accession>
<dbReference type="EMBL" id="FZNP01000027">
    <property type="protein sequence ID" value="SNS74922.1"/>
    <property type="molecule type" value="Genomic_DNA"/>
</dbReference>
<reference evidence="2" key="1">
    <citation type="submission" date="2017-06" db="EMBL/GenBank/DDBJ databases">
        <authorList>
            <person name="Varghese N."/>
            <person name="Submissions S."/>
        </authorList>
    </citation>
    <scope>NUCLEOTIDE SEQUENCE [LARGE SCALE GENOMIC DNA]</scope>
    <source>
        <strain evidence="2">DSM 44485</strain>
    </source>
</reference>
<gene>
    <name evidence="1" type="ORF">SAMN06265355_12748</name>
</gene>
<proteinExistence type="predicted"/>
<dbReference type="Proteomes" id="UP000198420">
    <property type="component" value="Unassembled WGS sequence"/>
</dbReference>
<sequence length="49" mass="5177">MVDFGNARFLGGTILFSGARFVNRAVSFDSAAGRRPAGLPHGMADHLSQ</sequence>
<protein>
    <recommendedName>
        <fullName evidence="3">Pentapeptide repeat-containing protein</fullName>
    </recommendedName>
</protein>
<dbReference type="AlphaFoldDB" id="A0A239H161"/>
<evidence type="ECO:0008006" key="3">
    <source>
        <dbReference type="Google" id="ProtNLM"/>
    </source>
</evidence>
<evidence type="ECO:0000313" key="2">
    <source>
        <dbReference type="Proteomes" id="UP000198420"/>
    </source>
</evidence>
<organism evidence="1 2">
    <name type="scientific">Actinomadura mexicana</name>
    <dbReference type="NCBI Taxonomy" id="134959"/>
    <lineage>
        <taxon>Bacteria</taxon>
        <taxon>Bacillati</taxon>
        <taxon>Actinomycetota</taxon>
        <taxon>Actinomycetes</taxon>
        <taxon>Streptosporangiales</taxon>
        <taxon>Thermomonosporaceae</taxon>
        <taxon>Actinomadura</taxon>
    </lineage>
</organism>
<keyword evidence="2" id="KW-1185">Reference proteome</keyword>
<evidence type="ECO:0000313" key="1">
    <source>
        <dbReference type="EMBL" id="SNS74922.1"/>
    </source>
</evidence>
<name>A0A239H161_9ACTN</name>